<keyword evidence="6 10" id="KW-1133">Transmembrane helix</keyword>
<dbReference type="PANTHER" id="PTHR21137:SF35">
    <property type="entry name" value="ODORANT RECEPTOR 19A-RELATED"/>
    <property type="match status" value="1"/>
</dbReference>
<comment type="caution">
    <text evidence="10">Lacks conserved residue(s) required for the propagation of feature annotation.</text>
</comment>
<evidence type="ECO:0000256" key="9">
    <source>
        <dbReference type="ARBA" id="ARBA00023224"/>
    </source>
</evidence>
<comment type="similarity">
    <text evidence="10">Belongs to the insect chemoreceptor superfamily. Heteromeric odorant receptor channel (TC 1.A.69) family.</text>
</comment>
<feature type="transmembrane region" description="Helical" evidence="10">
    <location>
        <begin position="71"/>
        <end position="90"/>
    </location>
</feature>
<protein>
    <recommendedName>
        <fullName evidence="10">Odorant receptor</fullName>
    </recommendedName>
</protein>
<keyword evidence="9 10" id="KW-0807">Transducer</keyword>
<keyword evidence="3 10" id="KW-0716">Sensory transduction</keyword>
<keyword evidence="4 10" id="KW-0812">Transmembrane</keyword>
<evidence type="ECO:0000256" key="2">
    <source>
        <dbReference type="ARBA" id="ARBA00022475"/>
    </source>
</evidence>
<evidence type="ECO:0000256" key="4">
    <source>
        <dbReference type="ARBA" id="ARBA00022692"/>
    </source>
</evidence>
<evidence type="ECO:0000256" key="3">
    <source>
        <dbReference type="ARBA" id="ARBA00022606"/>
    </source>
</evidence>
<dbReference type="AlphaFoldDB" id="A0A195F4T9"/>
<evidence type="ECO:0000256" key="10">
    <source>
        <dbReference type="RuleBase" id="RU351113"/>
    </source>
</evidence>
<comment type="subcellular location">
    <subcellularLocation>
        <location evidence="1 10">Cell membrane</location>
        <topology evidence="1 10">Multi-pass membrane protein</topology>
    </subcellularLocation>
</comment>
<feature type="transmembrane region" description="Helical" evidence="10">
    <location>
        <begin position="127"/>
        <end position="147"/>
    </location>
</feature>
<dbReference type="GO" id="GO:0007165">
    <property type="term" value="P:signal transduction"/>
    <property type="evidence" value="ECO:0007669"/>
    <property type="project" value="UniProtKB-KW"/>
</dbReference>
<evidence type="ECO:0000313" key="12">
    <source>
        <dbReference type="Proteomes" id="UP000078541"/>
    </source>
</evidence>
<proteinExistence type="inferred from homology"/>
<dbReference type="PANTHER" id="PTHR21137">
    <property type="entry name" value="ODORANT RECEPTOR"/>
    <property type="match status" value="1"/>
</dbReference>
<dbReference type="EMBL" id="KQ981805">
    <property type="protein sequence ID" value="KYN35478.1"/>
    <property type="molecule type" value="Genomic_DNA"/>
</dbReference>
<dbReference type="GO" id="GO:0004984">
    <property type="term" value="F:olfactory receptor activity"/>
    <property type="evidence" value="ECO:0007669"/>
    <property type="project" value="InterPro"/>
</dbReference>
<feature type="transmembrane region" description="Helical" evidence="10">
    <location>
        <begin position="36"/>
        <end position="59"/>
    </location>
</feature>
<evidence type="ECO:0000256" key="7">
    <source>
        <dbReference type="ARBA" id="ARBA00023136"/>
    </source>
</evidence>
<gene>
    <name evidence="11" type="ORF">ALC56_10035</name>
</gene>
<dbReference type="Proteomes" id="UP000078541">
    <property type="component" value="Unassembled WGS sequence"/>
</dbReference>
<keyword evidence="12" id="KW-1185">Reference proteome</keyword>
<evidence type="ECO:0000256" key="6">
    <source>
        <dbReference type="ARBA" id="ARBA00022989"/>
    </source>
</evidence>
<accession>A0A195F4T9</accession>
<dbReference type="GO" id="GO:0005549">
    <property type="term" value="F:odorant binding"/>
    <property type="evidence" value="ECO:0007669"/>
    <property type="project" value="InterPro"/>
</dbReference>
<organism evidence="11 12">
    <name type="scientific">Trachymyrmex septentrionalis</name>
    <dbReference type="NCBI Taxonomy" id="34720"/>
    <lineage>
        <taxon>Eukaryota</taxon>
        <taxon>Metazoa</taxon>
        <taxon>Ecdysozoa</taxon>
        <taxon>Arthropoda</taxon>
        <taxon>Hexapoda</taxon>
        <taxon>Insecta</taxon>
        <taxon>Pterygota</taxon>
        <taxon>Neoptera</taxon>
        <taxon>Endopterygota</taxon>
        <taxon>Hymenoptera</taxon>
        <taxon>Apocrita</taxon>
        <taxon>Aculeata</taxon>
        <taxon>Formicoidea</taxon>
        <taxon>Formicidae</taxon>
        <taxon>Myrmicinae</taxon>
        <taxon>Trachymyrmex</taxon>
    </lineage>
</organism>
<name>A0A195F4T9_9HYME</name>
<keyword evidence="7 10" id="KW-0472">Membrane</keyword>
<evidence type="ECO:0000256" key="1">
    <source>
        <dbReference type="ARBA" id="ARBA00004651"/>
    </source>
</evidence>
<reference evidence="11 12" key="1">
    <citation type="submission" date="2016-03" db="EMBL/GenBank/DDBJ databases">
        <title>Trachymyrmex septentrionalis WGS genome.</title>
        <authorList>
            <person name="Nygaard S."/>
            <person name="Hu H."/>
            <person name="Boomsma J."/>
            <person name="Zhang G."/>
        </authorList>
    </citation>
    <scope>NUCLEOTIDE SEQUENCE [LARGE SCALE GENOMIC DNA]</scope>
    <source>
        <strain evidence="11">Tsep2-gDNA-1</strain>
        <tissue evidence="11">Whole body</tissue>
    </source>
</reference>
<keyword evidence="8 10" id="KW-0675">Receptor</keyword>
<feature type="transmembrane region" description="Helical" evidence="10">
    <location>
        <begin position="263"/>
        <end position="284"/>
    </location>
</feature>
<keyword evidence="2" id="KW-1003">Cell membrane</keyword>
<dbReference type="STRING" id="34720.A0A195F4T9"/>
<sequence>MIDKQLKAYRTYQRFLRSLLTIIGCWHMPTKFGKSMYYWSVCVLLLMIIYSMLSLHMLYIARHNMRIMMKYVNSVISGLSTVLKVASFIINRESLIIYHRTLNDFFEEELMQNEKKPTGIFSSLRTIYTMAYTYFAIVVALMFTYTFKSSYICMIRNFLHFHSITNCTPPISGGFGLLSTDSDNFLFYLRLFYEPGLMTLISIITCAVDSTFGYYVYQFSSTLSAMISTLINPLSTEKFSDLLRTCAVKHQKLLQCRNTLEHVYGPIVFWHVVTNAVLLCFLIYDFTSLSVLNFETVSASMSYAGVKLLQTFMYTWYGTFLTNAGEEFRKAIYFSRWLNSNLDCHVRTNIILMLMQKPMTINAVFSPVNVTMFTNVSIYYNTIQ</sequence>
<evidence type="ECO:0000313" key="11">
    <source>
        <dbReference type="EMBL" id="KYN35478.1"/>
    </source>
</evidence>
<feature type="transmembrane region" description="Helical" evidence="10">
    <location>
        <begin position="197"/>
        <end position="217"/>
    </location>
</feature>
<dbReference type="Pfam" id="PF02949">
    <property type="entry name" value="7tm_6"/>
    <property type="match status" value="1"/>
</dbReference>
<evidence type="ECO:0000256" key="8">
    <source>
        <dbReference type="ARBA" id="ARBA00023170"/>
    </source>
</evidence>
<evidence type="ECO:0000256" key="5">
    <source>
        <dbReference type="ARBA" id="ARBA00022725"/>
    </source>
</evidence>
<dbReference type="InterPro" id="IPR004117">
    <property type="entry name" value="7tm6_olfct_rcpt"/>
</dbReference>
<keyword evidence="5 10" id="KW-0552">Olfaction</keyword>
<dbReference type="GO" id="GO:0005886">
    <property type="term" value="C:plasma membrane"/>
    <property type="evidence" value="ECO:0007669"/>
    <property type="project" value="UniProtKB-SubCell"/>
</dbReference>